<feature type="domain" description="Cytochrome c assembly protein" evidence="11">
    <location>
        <begin position="78"/>
        <end position="300"/>
    </location>
</feature>
<feature type="transmembrane region" description="Helical" evidence="10">
    <location>
        <begin position="182"/>
        <end position="202"/>
    </location>
</feature>
<evidence type="ECO:0000256" key="6">
    <source>
        <dbReference type="ARBA" id="ARBA00022748"/>
    </source>
</evidence>
<accession>U5N972</accession>
<name>U5N972_9BURK</name>
<keyword evidence="8 10" id="KW-0472">Membrane</keyword>
<feature type="transmembrane region" description="Helical" evidence="10">
    <location>
        <begin position="317"/>
        <end position="336"/>
    </location>
</feature>
<dbReference type="SUPFAM" id="SSF159774">
    <property type="entry name" value="YerB-like"/>
    <property type="match status" value="1"/>
</dbReference>
<comment type="subcellular location">
    <subcellularLocation>
        <location evidence="1">Cell inner membrane</location>
        <topology evidence="1">Multi-pass membrane protein</topology>
    </subcellularLocation>
</comment>
<evidence type="ECO:0000256" key="7">
    <source>
        <dbReference type="ARBA" id="ARBA00022989"/>
    </source>
</evidence>
<feature type="transmembrane region" description="Helical" evidence="10">
    <location>
        <begin position="277"/>
        <end position="297"/>
    </location>
</feature>
<dbReference type="GO" id="GO:0015232">
    <property type="term" value="F:heme transmembrane transporter activity"/>
    <property type="evidence" value="ECO:0007669"/>
    <property type="project" value="InterPro"/>
</dbReference>
<dbReference type="KEGG" id="cbx:Cenrod_2039"/>
<evidence type="ECO:0000313" key="13">
    <source>
        <dbReference type="EMBL" id="AGX88111.1"/>
    </source>
</evidence>
<reference evidence="13 14" key="1">
    <citation type="journal article" date="2013" name="Genome Biol.">
        <title>Genomic analysis reveals key aspects of prokaryotic symbiosis in the phototrophic consortium "Chlorochromatium aggregatum".</title>
        <authorList>
            <person name="Liu Z."/>
            <person name="Muller J."/>
            <person name="Li T."/>
            <person name="Alvey R.M."/>
            <person name="Vogl K."/>
            <person name="Frigaard N.U."/>
            <person name="Rockwell N.C."/>
            <person name="Boyd E.S."/>
            <person name="Tomsho L.P."/>
            <person name="Schuster S.C."/>
            <person name="Henke P."/>
            <person name="Rohde M."/>
            <person name="Overmann J."/>
            <person name="Bryant D.A."/>
        </authorList>
    </citation>
    <scope>NUCLEOTIDE SEQUENCE [LARGE SCALE GENOMIC DNA]</scope>
    <source>
        <strain evidence="13">CR</strain>
    </source>
</reference>
<evidence type="ECO:0000259" key="12">
    <source>
        <dbReference type="Pfam" id="PF16327"/>
    </source>
</evidence>
<dbReference type="InterPro" id="IPR003567">
    <property type="entry name" value="Cyt_c_biogenesis"/>
</dbReference>
<dbReference type="InterPro" id="IPR002541">
    <property type="entry name" value="Cyt_c_assembly"/>
</dbReference>
<keyword evidence="3" id="KW-1003">Cell membrane</keyword>
<evidence type="ECO:0000256" key="3">
    <source>
        <dbReference type="ARBA" id="ARBA00022475"/>
    </source>
</evidence>
<dbReference type="Pfam" id="PF01578">
    <property type="entry name" value="Cytochrom_C_asm"/>
    <property type="match status" value="1"/>
</dbReference>
<dbReference type="EMBL" id="CP004885">
    <property type="protein sequence ID" value="AGX88111.1"/>
    <property type="molecule type" value="Genomic_DNA"/>
</dbReference>
<dbReference type="HOGENOM" id="CLU_015041_3_0_4"/>
<keyword evidence="6" id="KW-0201">Cytochrome c-type biogenesis</keyword>
<feature type="transmembrane region" description="Helical" evidence="10">
    <location>
        <begin position="30"/>
        <end position="51"/>
    </location>
</feature>
<organism evidence="13 14">
    <name type="scientific">Candidatus Symbiobacter mobilis CR</name>
    <dbReference type="NCBI Taxonomy" id="946483"/>
    <lineage>
        <taxon>Bacteria</taxon>
        <taxon>Pseudomonadati</taxon>
        <taxon>Pseudomonadota</taxon>
        <taxon>Betaproteobacteria</taxon>
        <taxon>Burkholderiales</taxon>
        <taxon>Comamonadaceae</taxon>
    </lineage>
</organism>
<keyword evidence="14" id="KW-1185">Reference proteome</keyword>
<feature type="transmembrane region" description="Helical" evidence="10">
    <location>
        <begin position="398"/>
        <end position="416"/>
    </location>
</feature>
<dbReference type="GO" id="GO:0017004">
    <property type="term" value="P:cytochrome complex assembly"/>
    <property type="evidence" value="ECO:0007669"/>
    <property type="project" value="UniProtKB-KW"/>
</dbReference>
<evidence type="ECO:0000256" key="5">
    <source>
        <dbReference type="ARBA" id="ARBA00022692"/>
    </source>
</evidence>
<dbReference type="eggNOG" id="COG1138">
    <property type="taxonomic scope" value="Bacteria"/>
</dbReference>
<evidence type="ECO:0000256" key="2">
    <source>
        <dbReference type="ARBA" id="ARBA00009186"/>
    </source>
</evidence>
<sequence>MVLGAVGALALGCTASSRQGALLTLRQLRWAAWGVLASVLAAFITLEFAFYTNDFSMAYVAQHAHSRLPVAYRLAAAWGGHEGSLLLWALLLAGWMALVAWRGCAGCVGSAGCDGVDMAGKDAAMLLARTVGVLAWLVFALVALILYGSNPFVPLPAPVSEGMDLHPLLQDPLLAWHPPLLYLGYAGLAVPFAVAIAVLRSAQPGTAWADGMRPWVLWAWAWLTLGIATGSQWAYAELGWGGWWFWDPVENASLVPWLLGTALLHSLLVTRSAGKGARWTVLLAIAAFATTLLGTFLVRSGVLMSVHAFAMDPGRGMALLVVLTLVVGGALGLYGLGAGRLPPDGVLPWRSREAVLLALVLLLCVAAGTVLLGTLYPMVLDALGVGRISVGPPYFERVMAPLMALVVVLMVPGAVMQPGTQTPTPWNWRWPALGAALSWGCLWAGGATPVVAGVMTLAVWVVATPMVHAWKSRRWTLGTGAQLAHAGVVVSMVGMTMSGTYGEEHDVRMRAGDALPMGGGVLRFVQWERHSGPNYRGYAADFVWEEPGRAPVALRSERRGYGYEGAASIVTEASIDRNGMRDVVVALREQVDAGQAWVLRVAYQPFVAWIWLGCWMMAAGSVWGTWRTVHAGDKP</sequence>
<dbReference type="InterPro" id="IPR032523">
    <property type="entry name" value="CcmF_C"/>
</dbReference>
<dbReference type="Proteomes" id="UP000017184">
    <property type="component" value="Chromosome"/>
</dbReference>
<feature type="transmembrane region" description="Helical" evidence="10">
    <location>
        <begin position="126"/>
        <end position="147"/>
    </location>
</feature>
<keyword evidence="5 10" id="KW-0812">Transmembrane</keyword>
<dbReference type="AlphaFoldDB" id="U5N972"/>
<evidence type="ECO:0000259" key="11">
    <source>
        <dbReference type="Pfam" id="PF01578"/>
    </source>
</evidence>
<feature type="transmembrane region" description="Helical" evidence="10">
    <location>
        <begin position="606"/>
        <end position="626"/>
    </location>
</feature>
<dbReference type="NCBIfam" id="NF007691">
    <property type="entry name" value="PRK10369.1"/>
    <property type="match status" value="1"/>
</dbReference>
<evidence type="ECO:0000256" key="10">
    <source>
        <dbReference type="SAM" id="Phobius"/>
    </source>
</evidence>
<dbReference type="STRING" id="946483.Cenrod_2039"/>
<dbReference type="PRINTS" id="PR01410">
    <property type="entry name" value="CCBIOGENESIS"/>
</dbReference>
<evidence type="ECO:0000313" key="14">
    <source>
        <dbReference type="Proteomes" id="UP000017184"/>
    </source>
</evidence>
<comment type="similarity">
    <text evidence="2">Belongs to the CcmF/CycK/Ccl1/NrfE/CcsA family.</text>
</comment>
<dbReference type="PRINTS" id="PR01411">
    <property type="entry name" value="CCMFBIOGNSIS"/>
</dbReference>
<dbReference type="InterPro" id="IPR003568">
    <property type="entry name" value="Cyt_c_biogenesis_CcmF"/>
</dbReference>
<protein>
    <submittedName>
        <fullName evidence="13">Cytochrome c-type biogenesis protein CcmF</fullName>
    </submittedName>
</protein>
<feature type="transmembrane region" description="Helical" evidence="10">
    <location>
        <begin position="483"/>
        <end position="501"/>
    </location>
</feature>
<dbReference type="GO" id="GO:0005886">
    <property type="term" value="C:plasma membrane"/>
    <property type="evidence" value="ECO:0007669"/>
    <property type="project" value="UniProtKB-SubCell"/>
</dbReference>
<keyword evidence="7 10" id="KW-1133">Transmembrane helix</keyword>
<gene>
    <name evidence="13" type="primary">ccmF</name>
    <name evidence="13" type="ORF">Cenrod_2039</name>
</gene>
<evidence type="ECO:0000256" key="9">
    <source>
        <dbReference type="ARBA" id="ARBA00037230"/>
    </source>
</evidence>
<evidence type="ECO:0000256" key="4">
    <source>
        <dbReference type="ARBA" id="ARBA00022519"/>
    </source>
</evidence>
<dbReference type="PANTHER" id="PTHR43653">
    <property type="entry name" value="CYTOCHROME C ASSEMBLY PROTEIN-RELATED"/>
    <property type="match status" value="1"/>
</dbReference>
<evidence type="ECO:0000256" key="8">
    <source>
        <dbReference type="ARBA" id="ARBA00023136"/>
    </source>
</evidence>
<dbReference type="GO" id="GO:0020037">
    <property type="term" value="F:heme binding"/>
    <property type="evidence" value="ECO:0007669"/>
    <property type="project" value="InterPro"/>
</dbReference>
<dbReference type="PATRIC" id="fig|946483.4.peg.2052"/>
<dbReference type="PANTHER" id="PTHR43653:SF1">
    <property type="entry name" value="CYTOCHROME C-TYPE BIOGENESIS PROTEIN CCMF"/>
    <property type="match status" value="1"/>
</dbReference>
<evidence type="ECO:0000256" key="1">
    <source>
        <dbReference type="ARBA" id="ARBA00004429"/>
    </source>
</evidence>
<feature type="domain" description="Cytochrome c-type biogenesis protein CcmF C-terminal" evidence="12">
    <location>
        <begin position="320"/>
        <end position="622"/>
    </location>
</feature>
<dbReference type="Pfam" id="PF16327">
    <property type="entry name" value="CcmF_C"/>
    <property type="match status" value="1"/>
</dbReference>
<feature type="transmembrane region" description="Helical" evidence="10">
    <location>
        <begin position="356"/>
        <end position="378"/>
    </location>
</feature>
<comment type="function">
    <text evidence="9">Required for the biogenesis of c-type cytochromes. Possible subunit of a heme lyase.</text>
</comment>
<keyword evidence="4" id="KW-0997">Cell inner membrane</keyword>
<proteinExistence type="inferred from homology"/>
<feature type="transmembrane region" description="Helical" evidence="10">
    <location>
        <begin position="214"/>
        <end position="234"/>
    </location>
</feature>
<feature type="transmembrane region" description="Helical" evidence="10">
    <location>
        <begin position="437"/>
        <end position="463"/>
    </location>
</feature>
<dbReference type="InterPro" id="IPR023158">
    <property type="entry name" value="YerB-like_sf"/>
</dbReference>